<gene>
    <name evidence="7" type="primary">LOC102802845</name>
</gene>
<dbReference type="InterPro" id="IPR039724">
    <property type="entry name" value="WDR91"/>
</dbReference>
<evidence type="ECO:0000256" key="3">
    <source>
        <dbReference type="ARBA" id="ARBA00021116"/>
    </source>
</evidence>
<dbReference type="Pfam" id="PF00400">
    <property type="entry name" value="WD40"/>
    <property type="match status" value="1"/>
</dbReference>
<dbReference type="SMART" id="SM00320">
    <property type="entry name" value="WD40"/>
    <property type="match status" value="3"/>
</dbReference>
<dbReference type="InterPro" id="IPR015943">
    <property type="entry name" value="WD40/YVTN_repeat-like_dom_sf"/>
</dbReference>
<dbReference type="RefSeq" id="XP_006813463.1">
    <property type="nucleotide sequence ID" value="XM_006813400.1"/>
</dbReference>
<feature type="repeat" description="WD" evidence="4">
    <location>
        <begin position="132"/>
        <end position="165"/>
    </location>
</feature>
<evidence type="ECO:0000256" key="4">
    <source>
        <dbReference type="PROSITE-ProRule" id="PRU00221"/>
    </source>
</evidence>
<proteinExistence type="predicted"/>
<evidence type="ECO:0000256" key="2">
    <source>
        <dbReference type="ARBA" id="ARBA00004414"/>
    </source>
</evidence>
<dbReference type="PANTHER" id="PTHR13083:SF3">
    <property type="entry name" value="WD REPEAT-CONTAINING PROTEIN 91"/>
    <property type="match status" value="1"/>
</dbReference>
<name>A0ABM0M0C2_SACKO</name>
<comment type="subcellular location">
    <subcellularLocation>
        <location evidence="1">Early endosome membrane</location>
        <topology evidence="1">Peripheral membrane protein</topology>
    </subcellularLocation>
    <subcellularLocation>
        <location evidence="2">Late endosome membrane</location>
    </subcellularLocation>
</comment>
<feature type="repeat" description="WD" evidence="4">
    <location>
        <begin position="90"/>
        <end position="131"/>
    </location>
</feature>
<dbReference type="SUPFAM" id="SSF50978">
    <property type="entry name" value="WD40 repeat-like"/>
    <property type="match status" value="1"/>
</dbReference>
<dbReference type="GeneID" id="102802845"/>
<dbReference type="PANTHER" id="PTHR13083">
    <property type="entry name" value="WD REPEAT-CONTAINING PROTEIN 91"/>
    <property type="match status" value="1"/>
</dbReference>
<dbReference type="InterPro" id="IPR036322">
    <property type="entry name" value="WD40_repeat_dom_sf"/>
</dbReference>
<dbReference type="Pfam" id="PF12894">
    <property type="entry name" value="ANAPC4_WD40"/>
    <property type="match status" value="1"/>
</dbReference>
<keyword evidence="4" id="KW-0853">WD repeat</keyword>
<dbReference type="InterPro" id="IPR024977">
    <property type="entry name" value="Apc4-like_WD40_dom"/>
</dbReference>
<evidence type="ECO:0000313" key="6">
    <source>
        <dbReference type="Proteomes" id="UP000694865"/>
    </source>
</evidence>
<dbReference type="Gene3D" id="2.130.10.10">
    <property type="entry name" value="YVTN repeat-like/Quinoprotein amine dehydrogenase"/>
    <property type="match status" value="2"/>
</dbReference>
<dbReference type="PROSITE" id="PS50294">
    <property type="entry name" value="WD_REPEATS_REGION"/>
    <property type="match status" value="1"/>
</dbReference>
<evidence type="ECO:0000313" key="7">
    <source>
        <dbReference type="RefSeq" id="XP_006813463.1"/>
    </source>
</evidence>
<keyword evidence="6" id="KW-1185">Reference proteome</keyword>
<dbReference type="PROSITE" id="PS50082">
    <property type="entry name" value="WD_REPEATS_2"/>
    <property type="match status" value="2"/>
</dbReference>
<evidence type="ECO:0000256" key="1">
    <source>
        <dbReference type="ARBA" id="ARBA00004220"/>
    </source>
</evidence>
<evidence type="ECO:0000259" key="5">
    <source>
        <dbReference type="Pfam" id="PF12894"/>
    </source>
</evidence>
<feature type="domain" description="Anaphase-promoting complex subunit 4-like WD40" evidence="5">
    <location>
        <begin position="90"/>
        <end position="145"/>
    </location>
</feature>
<accession>A0ABM0M0C2</accession>
<sequence length="276" mass="30348">MGSSNCIVKLFDTEAKRTLHEVPTDKLYPRITSLCCSPLGSSFVCSATKPNILSAEQTTLSEYHSASNIKAGKLWYWDMKTMKILREVPIELHTACINSTQFNHNGHLLVTGGSDGAVRLYDMHRYDCIMSWKAHNGPVYSVQFSPDENSVYSMGADGKFINWSIHDTGRRLLRDLSVHDGATGPFIVSGYSGYRQVHTPKGKLFAFDVEGCHVLTCASNGGVIYKLSDIGLSRTLTLLGHRAPVVSVDWSSAMNCGMCLTGSMDGRIRVTTILSQ</sequence>
<organism evidence="6 7">
    <name type="scientific">Saccoglossus kowalevskii</name>
    <name type="common">Acorn worm</name>
    <dbReference type="NCBI Taxonomy" id="10224"/>
    <lineage>
        <taxon>Eukaryota</taxon>
        <taxon>Metazoa</taxon>
        <taxon>Hemichordata</taxon>
        <taxon>Enteropneusta</taxon>
        <taxon>Harrimaniidae</taxon>
        <taxon>Saccoglossus</taxon>
    </lineage>
</organism>
<dbReference type="InterPro" id="IPR001680">
    <property type="entry name" value="WD40_rpt"/>
</dbReference>
<protein>
    <recommendedName>
        <fullName evidence="3">WD repeat-containing protein 91</fullName>
    </recommendedName>
</protein>
<dbReference type="Proteomes" id="UP000694865">
    <property type="component" value="Unplaced"/>
</dbReference>
<reference evidence="7" key="1">
    <citation type="submission" date="2025-08" db="UniProtKB">
        <authorList>
            <consortium name="RefSeq"/>
        </authorList>
    </citation>
    <scope>IDENTIFICATION</scope>
    <source>
        <tissue evidence="7">Testes</tissue>
    </source>
</reference>